<feature type="compositionally biased region" description="Pro residues" evidence="1">
    <location>
        <begin position="133"/>
        <end position="142"/>
    </location>
</feature>
<evidence type="ECO:0008006" key="5">
    <source>
        <dbReference type="Google" id="ProtNLM"/>
    </source>
</evidence>
<dbReference type="KEGG" id="mass:CR152_07505"/>
<dbReference type="OrthoDB" id="8778878at2"/>
<feature type="region of interest" description="Disordered" evidence="1">
    <location>
        <begin position="23"/>
        <end position="142"/>
    </location>
</feature>
<dbReference type="RefSeq" id="WP_099874354.1">
    <property type="nucleotide sequence ID" value="NZ_CP024608.1"/>
</dbReference>
<feature type="chain" id="PRO_5013924696" description="DUF2782 domain-containing protein" evidence="2">
    <location>
        <begin position="25"/>
        <end position="142"/>
    </location>
</feature>
<evidence type="ECO:0000256" key="1">
    <source>
        <dbReference type="SAM" id="MobiDB-lite"/>
    </source>
</evidence>
<evidence type="ECO:0000313" key="3">
    <source>
        <dbReference type="EMBL" id="ATQ74370.1"/>
    </source>
</evidence>
<reference evidence="3" key="1">
    <citation type="submission" date="2017-10" db="EMBL/GenBank/DDBJ databases">
        <title>Massilia psychrophilum sp. nov., a novel purple-pigmented bacterium isolated from Tianshan glacier, Xinjiang Municipality, China.</title>
        <authorList>
            <person name="Wang H."/>
        </authorList>
    </citation>
    <scope>NUCLEOTIDE SEQUENCE [LARGE SCALE GENOMIC DNA]</scope>
    <source>
        <strain evidence="3">B2</strain>
    </source>
</reference>
<feature type="signal peptide" evidence="2">
    <location>
        <begin position="1"/>
        <end position="24"/>
    </location>
</feature>
<sequence>MLRTSSLCKTLALCLLAHANLAGAQQSKPSDAPPKLERIDDGNLAPVTPATPAPRANEPKITEKREGGRTTEVKVKTGKSSYTMKGTNPAGGSSTGDAAGSTLRPPQWTVGEFDLNKKKKAASEAAADTEAAPVPPPPAPAK</sequence>
<dbReference type="Proteomes" id="UP000229897">
    <property type="component" value="Chromosome"/>
</dbReference>
<feature type="compositionally biased region" description="Basic and acidic residues" evidence="1">
    <location>
        <begin position="57"/>
        <end position="75"/>
    </location>
</feature>
<keyword evidence="4" id="KW-1185">Reference proteome</keyword>
<organism evidence="3 4">
    <name type="scientific">Massilia violaceinigra</name>
    <dbReference type="NCBI Taxonomy" id="2045208"/>
    <lineage>
        <taxon>Bacteria</taxon>
        <taxon>Pseudomonadati</taxon>
        <taxon>Pseudomonadota</taxon>
        <taxon>Betaproteobacteria</taxon>
        <taxon>Burkholderiales</taxon>
        <taxon>Oxalobacteraceae</taxon>
        <taxon>Telluria group</taxon>
        <taxon>Massilia</taxon>
    </lineage>
</organism>
<feature type="compositionally biased region" description="Low complexity" evidence="1">
    <location>
        <begin position="123"/>
        <end position="132"/>
    </location>
</feature>
<gene>
    <name evidence="3" type="ORF">CR152_07505</name>
</gene>
<protein>
    <recommendedName>
        <fullName evidence="5">DUF2782 domain-containing protein</fullName>
    </recommendedName>
</protein>
<name>A0A2D2DHB0_9BURK</name>
<accession>A0A2D2DHB0</accession>
<feature type="compositionally biased region" description="Low complexity" evidence="1">
    <location>
        <begin position="45"/>
        <end position="56"/>
    </location>
</feature>
<keyword evidence="2" id="KW-0732">Signal</keyword>
<dbReference type="AlphaFoldDB" id="A0A2D2DHB0"/>
<evidence type="ECO:0000313" key="4">
    <source>
        <dbReference type="Proteomes" id="UP000229897"/>
    </source>
</evidence>
<dbReference type="EMBL" id="CP024608">
    <property type="protein sequence ID" value="ATQ74370.1"/>
    <property type="molecule type" value="Genomic_DNA"/>
</dbReference>
<evidence type="ECO:0000256" key="2">
    <source>
        <dbReference type="SAM" id="SignalP"/>
    </source>
</evidence>
<feature type="compositionally biased region" description="Low complexity" evidence="1">
    <location>
        <begin position="90"/>
        <end position="102"/>
    </location>
</feature>
<proteinExistence type="predicted"/>